<comment type="caution">
    <text evidence="2">The sequence shown here is derived from an EMBL/GenBank/DDBJ whole genome shotgun (WGS) entry which is preliminary data.</text>
</comment>
<accession>A0A9Q0F6L8</accession>
<keyword evidence="3" id="KW-1185">Reference proteome</keyword>
<evidence type="ECO:0000256" key="1">
    <source>
        <dbReference type="SAM" id="Phobius"/>
    </source>
</evidence>
<dbReference type="AlphaFoldDB" id="A0A9Q0F6L8"/>
<evidence type="ECO:0000313" key="2">
    <source>
        <dbReference type="EMBL" id="KAJ4825893.1"/>
    </source>
</evidence>
<dbReference type="EMBL" id="JAKUCV010006786">
    <property type="protein sequence ID" value="KAJ4825893.1"/>
    <property type="molecule type" value="Genomic_DNA"/>
</dbReference>
<sequence>MVICNTCALHIAHGLSKIRVDTLFWGPKERPMLLHQDKFTTEFSLIPWFQVLFILTYFFVQSKSMSMLTVYVKSGIQACSKNAMYALVHRLVIFLMISSTGSQSMVNDVTVPLTSHYMQISVWSGRGISLKDCGGVENFRRI</sequence>
<gene>
    <name evidence="2" type="ORF">Tsubulata_036552</name>
</gene>
<keyword evidence="1" id="KW-0472">Membrane</keyword>
<name>A0A9Q0F6L8_9ROSI</name>
<reference evidence="2" key="1">
    <citation type="submission" date="2022-02" db="EMBL/GenBank/DDBJ databases">
        <authorList>
            <person name="Henning P.M."/>
            <person name="McCubbin A.G."/>
            <person name="Shore J.S."/>
        </authorList>
    </citation>
    <scope>NUCLEOTIDE SEQUENCE</scope>
    <source>
        <strain evidence="2">F60SS</strain>
        <tissue evidence="2">Leaves</tissue>
    </source>
</reference>
<dbReference type="Proteomes" id="UP001141552">
    <property type="component" value="Unassembled WGS sequence"/>
</dbReference>
<protein>
    <submittedName>
        <fullName evidence="2">Uncharacterized protein</fullName>
    </submittedName>
</protein>
<keyword evidence="1" id="KW-0812">Transmembrane</keyword>
<feature type="transmembrane region" description="Helical" evidence="1">
    <location>
        <begin position="43"/>
        <end position="60"/>
    </location>
</feature>
<keyword evidence="1" id="KW-1133">Transmembrane helix</keyword>
<proteinExistence type="predicted"/>
<reference evidence="2" key="2">
    <citation type="journal article" date="2023" name="Plants (Basel)">
        <title>Annotation of the Turnera subulata (Passifloraceae) Draft Genome Reveals the S-Locus Evolved after the Divergence of Turneroideae from Passifloroideae in a Stepwise Manner.</title>
        <authorList>
            <person name="Henning P.M."/>
            <person name="Roalson E.H."/>
            <person name="Mir W."/>
            <person name="McCubbin A.G."/>
            <person name="Shore J.S."/>
        </authorList>
    </citation>
    <scope>NUCLEOTIDE SEQUENCE</scope>
    <source>
        <strain evidence="2">F60SS</strain>
    </source>
</reference>
<evidence type="ECO:0000313" key="3">
    <source>
        <dbReference type="Proteomes" id="UP001141552"/>
    </source>
</evidence>
<organism evidence="2 3">
    <name type="scientific">Turnera subulata</name>
    <dbReference type="NCBI Taxonomy" id="218843"/>
    <lineage>
        <taxon>Eukaryota</taxon>
        <taxon>Viridiplantae</taxon>
        <taxon>Streptophyta</taxon>
        <taxon>Embryophyta</taxon>
        <taxon>Tracheophyta</taxon>
        <taxon>Spermatophyta</taxon>
        <taxon>Magnoliopsida</taxon>
        <taxon>eudicotyledons</taxon>
        <taxon>Gunneridae</taxon>
        <taxon>Pentapetalae</taxon>
        <taxon>rosids</taxon>
        <taxon>fabids</taxon>
        <taxon>Malpighiales</taxon>
        <taxon>Passifloraceae</taxon>
        <taxon>Turnera</taxon>
    </lineage>
</organism>